<evidence type="ECO:0000313" key="2">
    <source>
        <dbReference type="EMBL" id="VDP58140.1"/>
    </source>
</evidence>
<evidence type="ECO:0000313" key="4">
    <source>
        <dbReference type="WBParaSite" id="HPBE_0002653801-mRNA-1"/>
    </source>
</evidence>
<gene>
    <name evidence="2" type="ORF">HPBE_LOCUS26537</name>
</gene>
<dbReference type="AlphaFoldDB" id="A0A183GV18"/>
<dbReference type="EMBL" id="UZAH01040203">
    <property type="protein sequence ID" value="VDP58140.1"/>
    <property type="molecule type" value="Genomic_DNA"/>
</dbReference>
<organism evidence="3 4">
    <name type="scientific">Heligmosomoides polygyrus</name>
    <name type="common">Parasitic roundworm</name>
    <dbReference type="NCBI Taxonomy" id="6339"/>
    <lineage>
        <taxon>Eukaryota</taxon>
        <taxon>Metazoa</taxon>
        <taxon>Ecdysozoa</taxon>
        <taxon>Nematoda</taxon>
        <taxon>Chromadorea</taxon>
        <taxon>Rhabditida</taxon>
        <taxon>Rhabditina</taxon>
        <taxon>Rhabditomorpha</taxon>
        <taxon>Strongyloidea</taxon>
        <taxon>Heligmosomidae</taxon>
        <taxon>Heligmosomoides</taxon>
    </lineage>
</organism>
<sequence length="94" mass="10898">MWRQPKPRFWLTLGDTDEEREAAFEKRKKARARWTILVRGAFSEHCTYDIRKYVLDANGRLVPAPKVKIVRVGPEPKTSQRTPEDDNEGDDDAA</sequence>
<feature type="region of interest" description="Disordered" evidence="1">
    <location>
        <begin position="71"/>
        <end position="94"/>
    </location>
</feature>
<feature type="compositionally biased region" description="Acidic residues" evidence="1">
    <location>
        <begin position="85"/>
        <end position="94"/>
    </location>
</feature>
<keyword evidence="3" id="KW-1185">Reference proteome</keyword>
<accession>A0A3P8EVX5</accession>
<evidence type="ECO:0000313" key="3">
    <source>
        <dbReference type="Proteomes" id="UP000050761"/>
    </source>
</evidence>
<dbReference type="WBParaSite" id="HPBE_0002653801-mRNA-1">
    <property type="protein sequence ID" value="HPBE_0002653801-mRNA-1"/>
    <property type="gene ID" value="HPBE_0002653801"/>
</dbReference>
<evidence type="ECO:0000256" key="1">
    <source>
        <dbReference type="SAM" id="MobiDB-lite"/>
    </source>
</evidence>
<reference evidence="4" key="2">
    <citation type="submission" date="2019-09" db="UniProtKB">
        <authorList>
            <consortium name="WormBaseParasite"/>
        </authorList>
    </citation>
    <scope>IDENTIFICATION</scope>
</reference>
<proteinExistence type="predicted"/>
<dbReference type="Proteomes" id="UP000050761">
    <property type="component" value="Unassembled WGS sequence"/>
</dbReference>
<accession>A0A183GV18</accession>
<name>A0A183GV18_HELPZ</name>
<protein>
    <submittedName>
        <fullName evidence="4">Succ_DH_flav_C domain-containing protein</fullName>
    </submittedName>
</protein>
<reference evidence="2 3" key="1">
    <citation type="submission" date="2018-11" db="EMBL/GenBank/DDBJ databases">
        <authorList>
            <consortium name="Pathogen Informatics"/>
        </authorList>
    </citation>
    <scope>NUCLEOTIDE SEQUENCE [LARGE SCALE GENOMIC DNA]</scope>
</reference>